<evidence type="ECO:0000256" key="6">
    <source>
        <dbReference type="ARBA" id="ARBA00022777"/>
    </source>
</evidence>
<evidence type="ECO:0000256" key="5">
    <source>
        <dbReference type="ARBA" id="ARBA00022741"/>
    </source>
</evidence>
<proteinExistence type="inferred from homology"/>
<name>A0AAD9VY90_PHOAM</name>
<dbReference type="InterPro" id="IPR042018">
    <property type="entry name" value="GK1-3_metazoan-type"/>
</dbReference>
<keyword evidence="4 10" id="KW-0808">Transferase</keyword>
<dbReference type="AlphaFoldDB" id="A0AAD9VY90"/>
<comment type="pathway">
    <text evidence="1">Polyol metabolism; glycerol degradation via glycerol kinase pathway; sn-glycerol 3-phosphate from glycerol: step 1/1.</text>
</comment>
<protein>
    <recommendedName>
        <fullName evidence="3">glycerol kinase</fullName>
        <ecNumber evidence="3">2.7.1.30</ecNumber>
    </recommendedName>
    <alternativeName>
        <fullName evidence="9">ATP:glycerol 3-phosphotransferase</fullName>
    </alternativeName>
</protein>
<evidence type="ECO:0000259" key="12">
    <source>
        <dbReference type="Pfam" id="PF02782"/>
    </source>
</evidence>
<dbReference type="Gene3D" id="3.30.420.40">
    <property type="match status" value="2"/>
</dbReference>
<keyword evidence="8" id="KW-0067">ATP-binding</keyword>
<dbReference type="FunFam" id="3.30.420.40:FF:000086">
    <property type="entry name" value="Glycerol kinase"/>
    <property type="match status" value="1"/>
</dbReference>
<evidence type="ECO:0000259" key="11">
    <source>
        <dbReference type="Pfam" id="PF00370"/>
    </source>
</evidence>
<gene>
    <name evidence="13" type="ORF">N8I77_011026</name>
</gene>
<sequence length="597" mass="65236">MLTTAVKQANRNVARRDSKRLRFGHEVGTISLEGTPIDEKADAISVEYIENRSAPATPADRQPGSMHDDFLPKGVDTTKTEKDEHWFVGAVDQGTTSSRFLIFNEKGEPVANHQIEFDNLYPQSGWHEHDPMELLTSVEACIEGAMKQFTEKGHTAKEIRSIGITNQRETTVVWDKTTGEPLHNAIVWPDTRTTNLVRELKGRPGADDLPETCGLPLSTYPSSVKLMWLIQNVPAVKEAYDESRLAFGTVDSWLIYRLNGGAEAEKPVHVTDSTNASRTMFMNLRTRKYDEKSLDFFGVDPTKCAMPEIVPSSDDKAFGKLAKGPLAGVSIAGCLGDQSSALVGQCGFEPGQAKNTYGTGCFLLYNVGNEPVISKHGLMATVAYDFGKGHQPAYALEGSVAVAGAGVKYLINNMGFFEKSDEIEEVAASVDDNGGVVFVTAFSGLFAPYWIDDAKGTIFGMTQHTKKGHIARATLEATCYQNQAILEAMEKDSGKKLQVIAVDGGLSNSDLCMQTQADISGIPVDRPAMRETTALGAAIAAGLATGVWAELSDLSEVNQKGRVQFEPKIDEKKRKQMFRKWEQAVEMSRGWVQDSCE</sequence>
<evidence type="ECO:0000256" key="7">
    <source>
        <dbReference type="ARBA" id="ARBA00022798"/>
    </source>
</evidence>
<feature type="domain" description="Carbohydrate kinase FGGY N-terminal" evidence="11">
    <location>
        <begin position="89"/>
        <end position="344"/>
    </location>
</feature>
<reference evidence="13" key="1">
    <citation type="submission" date="2023-06" db="EMBL/GenBank/DDBJ databases">
        <authorList>
            <person name="Noh H."/>
        </authorList>
    </citation>
    <scope>NUCLEOTIDE SEQUENCE</scope>
    <source>
        <strain evidence="13">DUCC20226</strain>
    </source>
</reference>
<evidence type="ECO:0000313" key="14">
    <source>
        <dbReference type="Proteomes" id="UP001265746"/>
    </source>
</evidence>
<dbReference type="InterPro" id="IPR018483">
    <property type="entry name" value="Carb_kinase_FGGY_CS"/>
</dbReference>
<dbReference type="EMBL" id="JAUJFL010000007">
    <property type="protein sequence ID" value="KAK2599256.1"/>
    <property type="molecule type" value="Genomic_DNA"/>
</dbReference>
<dbReference type="SUPFAM" id="SSF53067">
    <property type="entry name" value="Actin-like ATPase domain"/>
    <property type="match status" value="2"/>
</dbReference>
<evidence type="ECO:0000256" key="3">
    <source>
        <dbReference type="ARBA" id="ARBA00012099"/>
    </source>
</evidence>
<keyword evidence="5" id="KW-0547">Nucleotide-binding</keyword>
<dbReference type="PANTHER" id="PTHR10196:SF69">
    <property type="entry name" value="GLYCEROL KINASE"/>
    <property type="match status" value="1"/>
</dbReference>
<dbReference type="GO" id="GO:0005524">
    <property type="term" value="F:ATP binding"/>
    <property type="evidence" value="ECO:0007669"/>
    <property type="project" value="UniProtKB-KW"/>
</dbReference>
<evidence type="ECO:0000256" key="1">
    <source>
        <dbReference type="ARBA" id="ARBA00005190"/>
    </source>
</evidence>
<evidence type="ECO:0000256" key="4">
    <source>
        <dbReference type="ARBA" id="ARBA00022679"/>
    </source>
</evidence>
<dbReference type="NCBIfam" id="TIGR01311">
    <property type="entry name" value="glycerol_kin"/>
    <property type="match status" value="1"/>
</dbReference>
<dbReference type="Proteomes" id="UP001265746">
    <property type="component" value="Unassembled WGS sequence"/>
</dbReference>
<dbReference type="InterPro" id="IPR018484">
    <property type="entry name" value="FGGY_N"/>
</dbReference>
<dbReference type="FunFam" id="3.30.420.40:FF:000085">
    <property type="entry name" value="Glycerol kinase 2"/>
    <property type="match status" value="1"/>
</dbReference>
<dbReference type="EC" id="2.7.1.30" evidence="3"/>
<evidence type="ECO:0000256" key="2">
    <source>
        <dbReference type="ARBA" id="ARBA00009156"/>
    </source>
</evidence>
<comment type="similarity">
    <text evidence="2 10">Belongs to the FGGY kinase family.</text>
</comment>
<keyword evidence="6 10" id="KW-0418">Kinase</keyword>
<evidence type="ECO:0000256" key="9">
    <source>
        <dbReference type="ARBA" id="ARBA00043149"/>
    </source>
</evidence>
<dbReference type="GO" id="GO:0006071">
    <property type="term" value="P:glycerol metabolic process"/>
    <property type="evidence" value="ECO:0007669"/>
    <property type="project" value="UniProtKB-KW"/>
</dbReference>
<dbReference type="GO" id="GO:0004370">
    <property type="term" value="F:glycerol kinase activity"/>
    <property type="evidence" value="ECO:0007669"/>
    <property type="project" value="UniProtKB-EC"/>
</dbReference>
<evidence type="ECO:0000256" key="10">
    <source>
        <dbReference type="RuleBase" id="RU003733"/>
    </source>
</evidence>
<evidence type="ECO:0000256" key="8">
    <source>
        <dbReference type="ARBA" id="ARBA00022840"/>
    </source>
</evidence>
<keyword evidence="14" id="KW-1185">Reference proteome</keyword>
<dbReference type="NCBIfam" id="NF000756">
    <property type="entry name" value="PRK00047.1"/>
    <property type="match status" value="1"/>
</dbReference>
<dbReference type="PANTHER" id="PTHR10196">
    <property type="entry name" value="SUGAR KINASE"/>
    <property type="match status" value="1"/>
</dbReference>
<keyword evidence="7" id="KW-0319">Glycerol metabolism</keyword>
<dbReference type="CDD" id="cd07792">
    <property type="entry name" value="ASKHA_NBD_FGGY_GK1-3-like"/>
    <property type="match status" value="1"/>
</dbReference>
<dbReference type="InterPro" id="IPR005999">
    <property type="entry name" value="Glycerol_kin"/>
</dbReference>
<accession>A0AAD9VY90</accession>
<evidence type="ECO:0000313" key="13">
    <source>
        <dbReference type="EMBL" id="KAK2599256.1"/>
    </source>
</evidence>
<dbReference type="GO" id="GO:0005739">
    <property type="term" value="C:mitochondrion"/>
    <property type="evidence" value="ECO:0007669"/>
    <property type="project" value="TreeGrafter"/>
</dbReference>
<dbReference type="Pfam" id="PF00370">
    <property type="entry name" value="FGGY_N"/>
    <property type="match status" value="1"/>
</dbReference>
<dbReference type="PROSITE" id="PS00445">
    <property type="entry name" value="FGGY_KINASES_2"/>
    <property type="match status" value="1"/>
</dbReference>
<dbReference type="InterPro" id="IPR043129">
    <property type="entry name" value="ATPase_NBD"/>
</dbReference>
<feature type="domain" description="Carbohydrate kinase FGGY C-terminal" evidence="12">
    <location>
        <begin position="354"/>
        <end position="544"/>
    </location>
</feature>
<dbReference type="PROSITE" id="PS00933">
    <property type="entry name" value="FGGY_KINASES_1"/>
    <property type="match status" value="1"/>
</dbReference>
<organism evidence="13 14">
    <name type="scientific">Phomopsis amygdali</name>
    <name type="common">Fusicoccum amygdali</name>
    <dbReference type="NCBI Taxonomy" id="1214568"/>
    <lineage>
        <taxon>Eukaryota</taxon>
        <taxon>Fungi</taxon>
        <taxon>Dikarya</taxon>
        <taxon>Ascomycota</taxon>
        <taxon>Pezizomycotina</taxon>
        <taxon>Sordariomycetes</taxon>
        <taxon>Sordariomycetidae</taxon>
        <taxon>Diaporthales</taxon>
        <taxon>Diaporthaceae</taxon>
        <taxon>Diaporthe</taxon>
    </lineage>
</organism>
<dbReference type="GO" id="GO:0006641">
    <property type="term" value="P:triglyceride metabolic process"/>
    <property type="evidence" value="ECO:0007669"/>
    <property type="project" value="TreeGrafter"/>
</dbReference>
<dbReference type="GO" id="GO:0046167">
    <property type="term" value="P:glycerol-3-phosphate biosynthetic process"/>
    <property type="evidence" value="ECO:0007669"/>
    <property type="project" value="TreeGrafter"/>
</dbReference>
<comment type="caution">
    <text evidence="13">The sequence shown here is derived from an EMBL/GenBank/DDBJ whole genome shotgun (WGS) entry which is preliminary data.</text>
</comment>
<dbReference type="InterPro" id="IPR018485">
    <property type="entry name" value="FGGY_C"/>
</dbReference>
<dbReference type="Pfam" id="PF02782">
    <property type="entry name" value="FGGY_C"/>
    <property type="match status" value="1"/>
</dbReference>